<proteinExistence type="predicted"/>
<keyword evidence="1" id="KW-0240">DNA-directed RNA polymerase</keyword>
<accession>A0A8S5NQN0</accession>
<name>A0A8S5NQN0_9CAUD</name>
<evidence type="ECO:0000313" key="1">
    <source>
        <dbReference type="EMBL" id="DAD96528.1"/>
    </source>
</evidence>
<dbReference type="EMBL" id="BK015217">
    <property type="protein sequence ID" value="DAD96528.1"/>
    <property type="molecule type" value="Genomic_DNA"/>
</dbReference>
<organism evidence="1">
    <name type="scientific">Myoviridae sp. ctj3P51</name>
    <dbReference type="NCBI Taxonomy" id="2826687"/>
    <lineage>
        <taxon>Viruses</taxon>
        <taxon>Duplodnaviria</taxon>
        <taxon>Heunggongvirae</taxon>
        <taxon>Uroviricota</taxon>
        <taxon>Caudoviricetes</taxon>
    </lineage>
</organism>
<protein>
    <submittedName>
        <fullName evidence="1">DNA-directed RNA polymerase</fullName>
    </submittedName>
</protein>
<dbReference type="GO" id="GO:0000428">
    <property type="term" value="C:DNA-directed RNA polymerase complex"/>
    <property type="evidence" value="ECO:0007669"/>
    <property type="project" value="UniProtKB-KW"/>
</dbReference>
<sequence length="115" mass="14029">MEWDNLPSEYKLRILEQHVTLDEAKELVKRLKANMRVPKPSPNVFSCPRCNHKYTELWSTRHEPIQWRKQCNYCGFTGYPTSSKWTVKKEWNRAVIDQLNDNYQTPEYRDDWYKM</sequence>
<reference evidence="1" key="1">
    <citation type="journal article" date="2021" name="Proc. Natl. Acad. Sci. U.S.A.">
        <title>A Catalog of Tens of Thousands of Viruses from Human Metagenomes Reveals Hidden Associations with Chronic Diseases.</title>
        <authorList>
            <person name="Tisza M.J."/>
            <person name="Buck C.B."/>
        </authorList>
    </citation>
    <scope>NUCLEOTIDE SEQUENCE</scope>
    <source>
        <strain evidence="1">Ctj3P51</strain>
    </source>
</reference>
<keyword evidence="1" id="KW-0804">Transcription</keyword>